<evidence type="ECO:0000313" key="3">
    <source>
        <dbReference type="Proteomes" id="UP000298781"/>
    </source>
</evidence>
<dbReference type="OrthoDB" id="7942177at2"/>
<dbReference type="EMBL" id="CP039690">
    <property type="protein sequence ID" value="QCI65870.1"/>
    <property type="molecule type" value="Genomic_DNA"/>
</dbReference>
<accession>A0A4D7B6L8</accession>
<dbReference type="Proteomes" id="UP000298781">
    <property type="component" value="Chromosome"/>
</dbReference>
<dbReference type="InterPro" id="IPR029052">
    <property type="entry name" value="Metallo-depent_PP-like"/>
</dbReference>
<dbReference type="SUPFAM" id="SSF56300">
    <property type="entry name" value="Metallo-dependent phosphatases"/>
    <property type="match status" value="1"/>
</dbReference>
<evidence type="ECO:0000259" key="1">
    <source>
        <dbReference type="Pfam" id="PF00149"/>
    </source>
</evidence>
<protein>
    <submittedName>
        <fullName evidence="2">Metallophosphoesterase-domain-containing protein</fullName>
    </submittedName>
</protein>
<keyword evidence="3" id="KW-1185">Reference proteome</keyword>
<dbReference type="RefSeq" id="WP_136961316.1">
    <property type="nucleotide sequence ID" value="NZ_CP039690.1"/>
</dbReference>
<dbReference type="InterPro" id="IPR004843">
    <property type="entry name" value="Calcineurin-like_PHP"/>
</dbReference>
<sequence length="289" mass="32201">MSRAVRLCLVTDIHHGKPSFTKAGPAALGLMAEFRRFVAETRPDAVLDLGDRISDEARDSDLVLEQEVAEAFAPIAVPRFHIDGNHDRDYLTVGDNDRILGRSAHHETLDLGDWRLAIWRADAKLHRPGGFALVEADLLWLADVVRSADRPLVIVSHVPVSGHSQVGNYWFENNPHYATYPSADRIRAVLRQARVPVICISGHVHWNTLTTVDGIAHITLQSLTETFTTQGEAAGAFALLELSDTVLWQVHGRDPFTWSTDRADLARRWMTPLPDFRELAGAKMRLAAE</sequence>
<dbReference type="GO" id="GO:0016787">
    <property type="term" value="F:hydrolase activity"/>
    <property type="evidence" value="ECO:0007669"/>
    <property type="project" value="InterPro"/>
</dbReference>
<proteinExistence type="predicted"/>
<dbReference type="AlphaFoldDB" id="A0A4D7B6L8"/>
<dbReference type="Pfam" id="PF00149">
    <property type="entry name" value="Metallophos"/>
    <property type="match status" value="1"/>
</dbReference>
<dbReference type="Gene3D" id="3.60.21.10">
    <property type="match status" value="1"/>
</dbReference>
<feature type="domain" description="Calcineurin-like phosphoesterase" evidence="1">
    <location>
        <begin position="6"/>
        <end position="206"/>
    </location>
</feature>
<reference evidence="2 3" key="1">
    <citation type="submission" date="2019-04" db="EMBL/GenBank/DDBJ databases">
        <title>Phreatobacter aquaticus sp. nov.</title>
        <authorList>
            <person name="Choi A."/>
        </authorList>
    </citation>
    <scope>NUCLEOTIDE SEQUENCE [LARGE SCALE GENOMIC DNA]</scope>
    <source>
        <strain evidence="2 3">KCTC 52518</strain>
    </source>
</reference>
<dbReference type="KEGG" id="pstg:E8M01_17615"/>
<evidence type="ECO:0000313" key="2">
    <source>
        <dbReference type="EMBL" id="QCI65870.1"/>
    </source>
</evidence>
<organism evidence="2 3">
    <name type="scientific">Phreatobacter stygius</name>
    <dbReference type="NCBI Taxonomy" id="1940610"/>
    <lineage>
        <taxon>Bacteria</taxon>
        <taxon>Pseudomonadati</taxon>
        <taxon>Pseudomonadota</taxon>
        <taxon>Alphaproteobacteria</taxon>
        <taxon>Hyphomicrobiales</taxon>
        <taxon>Phreatobacteraceae</taxon>
        <taxon>Phreatobacter</taxon>
    </lineage>
</organism>
<gene>
    <name evidence="2" type="ORF">E8M01_17615</name>
</gene>
<name>A0A4D7B6L8_9HYPH</name>